<accession>A0A372NZN8</accession>
<dbReference type="Proteomes" id="UP000264217">
    <property type="component" value="Unassembled WGS sequence"/>
</dbReference>
<proteinExistence type="predicted"/>
<evidence type="ECO:0000313" key="3">
    <source>
        <dbReference type="Proteomes" id="UP000264217"/>
    </source>
</evidence>
<protein>
    <recommendedName>
        <fullName evidence="1">Glycosyltransferase subfamily 4-like N-terminal domain-containing protein</fullName>
    </recommendedName>
</protein>
<name>A0A372NZN8_9SPHI</name>
<gene>
    <name evidence="2" type="ORF">D0C36_08800</name>
</gene>
<dbReference type="RefSeq" id="WP_117391148.1">
    <property type="nucleotide sequence ID" value="NZ_QWDC01000001.1"/>
</dbReference>
<dbReference type="InterPro" id="IPR028098">
    <property type="entry name" value="Glyco_trans_4-like_N"/>
</dbReference>
<dbReference type="AlphaFoldDB" id="A0A372NZN8"/>
<evidence type="ECO:0000313" key="2">
    <source>
        <dbReference type="EMBL" id="RFZ95598.1"/>
    </source>
</evidence>
<dbReference type="EMBL" id="QWDC01000001">
    <property type="protein sequence ID" value="RFZ95598.1"/>
    <property type="molecule type" value="Genomic_DNA"/>
</dbReference>
<dbReference type="OrthoDB" id="742253at2"/>
<dbReference type="SUPFAM" id="SSF53756">
    <property type="entry name" value="UDP-Glycosyltransferase/glycogen phosphorylase"/>
    <property type="match status" value="1"/>
</dbReference>
<sequence>MPVTTVYFISETAPVNTHASSVVFYRHLKKLSEDGYRVVWITDNNSYQAAKGNVEQWESIVLPNRQWHLPPYRGKGLAQLYRFNYYYRNYLKQHIQKDNAILITHISGQFLAPFSAFVHRRTNLPLVSFFHDDILELNFHKNAKTLIQNTQKVLEASSIVLTVSKAFENNWPQYASKFRILYPVPHPHKVSGKPKTASKAITVGYSGAIYDETLPYFKQVLQNLKGADFKLVIIGDRKKTDFLSDLFPESLTCIDLFDTPAEASQFLVDNCDAMLIPYPGTIAEMPWIATCYPSKFIQYCQLNLPTMIIAPTSSAIGEWCITNQWGLYSDSYESNSLHKLLNNISSQTIITQMANLNAGEFKPERIFQELDDILQSILKQHN</sequence>
<dbReference type="Pfam" id="PF13439">
    <property type="entry name" value="Glyco_transf_4"/>
    <property type="match status" value="1"/>
</dbReference>
<dbReference type="GO" id="GO:0016757">
    <property type="term" value="F:glycosyltransferase activity"/>
    <property type="evidence" value="ECO:0007669"/>
    <property type="project" value="UniProtKB-ARBA"/>
</dbReference>
<evidence type="ECO:0000259" key="1">
    <source>
        <dbReference type="Pfam" id="PF13439"/>
    </source>
</evidence>
<keyword evidence="3" id="KW-1185">Reference proteome</keyword>
<reference evidence="2 3" key="1">
    <citation type="submission" date="2018-08" db="EMBL/GenBank/DDBJ databases">
        <title>Mucilaginibacter sp. MYSH2.</title>
        <authorList>
            <person name="Seo T."/>
        </authorList>
    </citation>
    <scope>NUCLEOTIDE SEQUENCE [LARGE SCALE GENOMIC DNA]</scope>
    <source>
        <strain evidence="2 3">MYSH2</strain>
    </source>
</reference>
<dbReference type="Gene3D" id="3.40.50.2000">
    <property type="entry name" value="Glycogen Phosphorylase B"/>
    <property type="match status" value="1"/>
</dbReference>
<comment type="caution">
    <text evidence="2">The sequence shown here is derived from an EMBL/GenBank/DDBJ whole genome shotgun (WGS) entry which is preliminary data.</text>
</comment>
<organism evidence="2 3">
    <name type="scientific">Mucilaginibacter conchicola</name>
    <dbReference type="NCBI Taxonomy" id="2303333"/>
    <lineage>
        <taxon>Bacteria</taxon>
        <taxon>Pseudomonadati</taxon>
        <taxon>Bacteroidota</taxon>
        <taxon>Sphingobacteriia</taxon>
        <taxon>Sphingobacteriales</taxon>
        <taxon>Sphingobacteriaceae</taxon>
        <taxon>Mucilaginibacter</taxon>
    </lineage>
</organism>
<feature type="domain" description="Glycosyltransferase subfamily 4-like N-terminal" evidence="1">
    <location>
        <begin position="22"/>
        <end position="174"/>
    </location>
</feature>